<dbReference type="InterPro" id="IPR006935">
    <property type="entry name" value="Helicase/UvrB_N"/>
</dbReference>
<organism evidence="3 4">
    <name type="scientific">Natronorubrum thiooxidans</name>
    <dbReference type="NCBI Taxonomy" id="308853"/>
    <lineage>
        <taxon>Archaea</taxon>
        <taxon>Methanobacteriati</taxon>
        <taxon>Methanobacteriota</taxon>
        <taxon>Stenosarchaea group</taxon>
        <taxon>Halobacteria</taxon>
        <taxon>Halobacteriales</taxon>
        <taxon>Natrialbaceae</taxon>
        <taxon>Natronorubrum</taxon>
    </lineage>
</organism>
<dbReference type="Pfam" id="PF04851">
    <property type="entry name" value="ResIII"/>
    <property type="match status" value="1"/>
</dbReference>
<dbReference type="STRING" id="308853.SAMN05421752_115104"/>
<dbReference type="Pfam" id="PF00271">
    <property type="entry name" value="Helicase_C"/>
    <property type="match status" value="1"/>
</dbReference>
<reference evidence="4" key="1">
    <citation type="submission" date="2017-01" db="EMBL/GenBank/DDBJ databases">
        <authorList>
            <person name="Varghese N."/>
            <person name="Submissions S."/>
        </authorList>
    </citation>
    <scope>NUCLEOTIDE SEQUENCE [LARGE SCALE GENOMIC DNA]</scope>
    <source>
        <strain evidence="4">type strain: HArc-</strain>
    </source>
</reference>
<dbReference type="SUPFAM" id="SSF52540">
    <property type="entry name" value="P-loop containing nucleoside triphosphate hydrolases"/>
    <property type="match status" value="1"/>
</dbReference>
<dbReference type="SMART" id="SM00487">
    <property type="entry name" value="DEXDc"/>
    <property type="match status" value="1"/>
</dbReference>
<dbReference type="GO" id="GO:0003677">
    <property type="term" value="F:DNA binding"/>
    <property type="evidence" value="ECO:0007669"/>
    <property type="project" value="InterPro"/>
</dbReference>
<evidence type="ECO:0000313" key="3">
    <source>
        <dbReference type="EMBL" id="SIS16187.1"/>
    </source>
</evidence>
<feature type="domain" description="Helicase C-terminal" evidence="2">
    <location>
        <begin position="479"/>
        <end position="645"/>
    </location>
</feature>
<keyword evidence="3" id="KW-0067">ATP-binding</keyword>
<proteinExistence type="predicted"/>
<dbReference type="PANTHER" id="PTHR47396">
    <property type="entry name" value="TYPE I RESTRICTION ENZYME ECOKI R PROTEIN"/>
    <property type="match status" value="1"/>
</dbReference>
<keyword evidence="3" id="KW-0378">Hydrolase</keyword>
<keyword evidence="3" id="KW-0547">Nucleotide-binding</keyword>
<dbReference type="OrthoDB" id="6396at2157"/>
<dbReference type="InterPro" id="IPR050742">
    <property type="entry name" value="Helicase_Restrict-Modif_Enz"/>
</dbReference>
<dbReference type="EMBL" id="FTNR01000015">
    <property type="protein sequence ID" value="SIS16187.1"/>
    <property type="molecule type" value="Genomic_DNA"/>
</dbReference>
<keyword evidence="4" id="KW-1185">Reference proteome</keyword>
<dbReference type="GO" id="GO:0140097">
    <property type="term" value="F:catalytic activity, acting on DNA"/>
    <property type="evidence" value="ECO:0007669"/>
    <property type="project" value="UniProtKB-ARBA"/>
</dbReference>
<sequence>MGKGIDRLVDKQTGQHVSPGESFQEIFLSKYPTSQWPSFIDEIAIDLSADIRIGDTELSQYNFPREAGPFYRQGMIAAAGSNGDIESVLDKTVDAADLGTIVYQLNQLSYQIEQSDTGLENVQHAIEAVIEKLLTKETGVDLSSQHHRDTGTIADIVMDLFSHNEVARHAETLVDEFEDSLGQGLLARLDEPQMMMPLWDHQLDALQAWRDADYRGYADMATATGKTVLGLAAIALRYGSLHPYDDLSGRTGSRSHDRILIVAHSDLILEQWRREFDSHLNIPEERTQGSDTIDLSWGEIHFRTPQSLINQSHYPYDLVVLDEAHHYATGRGWGDLLDHFDENIIALSGSVDDRGSDSDVLQDRLENKVGRRIKRYDIESAQEDGIIPAFDWEVRYAQFEHDEDFVTLSQSVDEHFDAFKKQVAANEIDTERRLQTFDDVRTFSHTTAGKELKRSDEDFRAFSTALFSRRMKRWNLSPQFDVMVEVVADHTNDHVVVLVDSNAQVEALTDRLRDELSITTVQAATSDQPRATLRDRLDEFNDAESGGVVVGTGDLLGEGVDIPQANVAVNMATGGVNAQLVQRIGRVLRNPMGDKHAHFYNVLGVPDANAAIPSQDGRRLIEHAGEFCALGARFNNLPGFATASDLDNGVLSELLAAGADSINELQKNGVYDLPDDRAEAEHLQGLLDTVWEVNSNEIQTVLGEWSEYTWYESAQSKQGPVSDKPTKTTEVTVTAPDDRVLVDAALSVSTESDADVTVADTDEQPWCVTAPHGTVLAITATHPDFASENQRFTVGKTETSPELILTPRATPDGVTIVAANHDDRDRCVLNVVDGDASPVGGAAISVTSTETAGFFRTQSDGRVTISRAQFDDPVRIAVRHVDVGIRVANLALPTHSDLQITLPDERYKSRDHRDHISNKG</sequence>
<protein>
    <submittedName>
        <fullName evidence="3">Superfamily II DNA or RNA helicase</fullName>
    </submittedName>
</protein>
<dbReference type="RefSeq" id="WP_076610478.1">
    <property type="nucleotide sequence ID" value="NZ_FTNR01000015.1"/>
</dbReference>
<evidence type="ECO:0000313" key="4">
    <source>
        <dbReference type="Proteomes" id="UP000185936"/>
    </source>
</evidence>
<dbReference type="GO" id="GO:0005829">
    <property type="term" value="C:cytosol"/>
    <property type="evidence" value="ECO:0007669"/>
    <property type="project" value="TreeGrafter"/>
</dbReference>
<dbReference type="PANTHER" id="PTHR47396:SF1">
    <property type="entry name" value="ATP-DEPENDENT HELICASE IRC3-RELATED"/>
    <property type="match status" value="1"/>
</dbReference>
<feature type="domain" description="Helicase ATP-binding" evidence="1">
    <location>
        <begin position="220"/>
        <end position="369"/>
    </location>
</feature>
<gene>
    <name evidence="3" type="ORF">SAMN05421752_115104</name>
</gene>
<dbReference type="InterPro" id="IPR027417">
    <property type="entry name" value="P-loop_NTPase"/>
</dbReference>
<dbReference type="InterPro" id="IPR001650">
    <property type="entry name" value="Helicase_C-like"/>
</dbReference>
<name>A0A1N7GUA6_9EURY</name>
<dbReference type="PROSITE" id="PS51192">
    <property type="entry name" value="HELICASE_ATP_BIND_1"/>
    <property type="match status" value="1"/>
</dbReference>
<dbReference type="SMART" id="SM00490">
    <property type="entry name" value="HELICc"/>
    <property type="match status" value="1"/>
</dbReference>
<accession>A0A1N7GUA6</accession>
<dbReference type="GO" id="GO:0004386">
    <property type="term" value="F:helicase activity"/>
    <property type="evidence" value="ECO:0007669"/>
    <property type="project" value="UniProtKB-KW"/>
</dbReference>
<dbReference type="Gene3D" id="3.40.50.300">
    <property type="entry name" value="P-loop containing nucleotide triphosphate hydrolases"/>
    <property type="match status" value="2"/>
</dbReference>
<evidence type="ECO:0000259" key="2">
    <source>
        <dbReference type="PROSITE" id="PS51194"/>
    </source>
</evidence>
<evidence type="ECO:0000259" key="1">
    <source>
        <dbReference type="PROSITE" id="PS51192"/>
    </source>
</evidence>
<dbReference type="Proteomes" id="UP000185936">
    <property type="component" value="Unassembled WGS sequence"/>
</dbReference>
<dbReference type="PROSITE" id="PS51194">
    <property type="entry name" value="HELICASE_CTER"/>
    <property type="match status" value="1"/>
</dbReference>
<dbReference type="GO" id="GO:0005524">
    <property type="term" value="F:ATP binding"/>
    <property type="evidence" value="ECO:0007669"/>
    <property type="project" value="InterPro"/>
</dbReference>
<dbReference type="InterPro" id="IPR014001">
    <property type="entry name" value="Helicase_ATP-bd"/>
</dbReference>
<keyword evidence="3" id="KW-0347">Helicase</keyword>
<dbReference type="GO" id="GO:0016787">
    <property type="term" value="F:hydrolase activity"/>
    <property type="evidence" value="ECO:0007669"/>
    <property type="project" value="InterPro"/>
</dbReference>
<dbReference type="AlphaFoldDB" id="A0A1N7GUA6"/>